<dbReference type="AlphaFoldDB" id="A0A8J4VG92"/>
<evidence type="ECO:0000313" key="2">
    <source>
        <dbReference type="EMBL" id="KAF3948104.1"/>
    </source>
</evidence>
<dbReference type="Gene3D" id="1.10.510.10">
    <property type="entry name" value="Transferase(Phosphotransferase) domain 1"/>
    <property type="match status" value="1"/>
</dbReference>
<name>A0A8J4VG92_9ROSI</name>
<dbReference type="InterPro" id="IPR001245">
    <property type="entry name" value="Ser-Thr/Tyr_kinase_cat_dom"/>
</dbReference>
<evidence type="ECO:0000259" key="1">
    <source>
        <dbReference type="PROSITE" id="PS50011"/>
    </source>
</evidence>
<accession>A0A8J4VG92</accession>
<dbReference type="InterPro" id="IPR011009">
    <property type="entry name" value="Kinase-like_dom_sf"/>
</dbReference>
<dbReference type="InterPro" id="IPR050167">
    <property type="entry name" value="Ser_Thr_protein_kinase"/>
</dbReference>
<dbReference type="PANTHER" id="PTHR23257:SF930">
    <property type="entry name" value="SERINE_THREONINE-PROTEIN KINASE STY13"/>
    <property type="match status" value="1"/>
</dbReference>
<feature type="domain" description="Protein kinase" evidence="1">
    <location>
        <begin position="1"/>
        <end position="77"/>
    </location>
</feature>
<reference evidence="2" key="1">
    <citation type="submission" date="2020-03" db="EMBL/GenBank/DDBJ databases">
        <title>Castanea mollissima Vanexum genome sequencing.</title>
        <authorList>
            <person name="Staton M."/>
        </authorList>
    </citation>
    <scope>NUCLEOTIDE SEQUENCE</scope>
    <source>
        <tissue evidence="2">Leaf</tissue>
    </source>
</reference>
<dbReference type="PANTHER" id="PTHR23257">
    <property type="entry name" value="SERINE-THREONINE PROTEIN KINASE"/>
    <property type="match status" value="1"/>
</dbReference>
<gene>
    <name evidence="2" type="ORF">CMV_025856</name>
</gene>
<protein>
    <recommendedName>
        <fullName evidence="1">Protein kinase domain-containing protein</fullName>
    </recommendedName>
</protein>
<dbReference type="EMBL" id="JRKL02007097">
    <property type="protein sequence ID" value="KAF3948104.1"/>
    <property type="molecule type" value="Genomic_DNA"/>
</dbReference>
<dbReference type="GO" id="GO:0005524">
    <property type="term" value="F:ATP binding"/>
    <property type="evidence" value="ECO:0007669"/>
    <property type="project" value="InterPro"/>
</dbReference>
<dbReference type="Proteomes" id="UP000737018">
    <property type="component" value="Unassembled WGS sequence"/>
</dbReference>
<dbReference type="Pfam" id="PF07714">
    <property type="entry name" value="PK_Tyr_Ser-Thr"/>
    <property type="match status" value="1"/>
</dbReference>
<comment type="caution">
    <text evidence="2">The sequence shown here is derived from an EMBL/GenBank/DDBJ whole genome shotgun (WGS) entry which is preliminary data.</text>
</comment>
<dbReference type="PROSITE" id="PS50011">
    <property type="entry name" value="PROTEIN_KINASE_DOM"/>
    <property type="match status" value="1"/>
</dbReference>
<dbReference type="GO" id="GO:0007165">
    <property type="term" value="P:signal transduction"/>
    <property type="evidence" value="ECO:0007669"/>
    <property type="project" value="TreeGrafter"/>
</dbReference>
<proteinExistence type="predicted"/>
<dbReference type="SUPFAM" id="SSF56112">
    <property type="entry name" value="Protein kinase-like (PK-like)"/>
    <property type="match status" value="1"/>
</dbReference>
<dbReference type="InterPro" id="IPR000719">
    <property type="entry name" value="Prot_kinase_dom"/>
</dbReference>
<dbReference type="OrthoDB" id="1175995at2759"/>
<dbReference type="Pfam" id="PF14111">
    <property type="entry name" value="DUF4283"/>
    <property type="match status" value="1"/>
</dbReference>
<sequence>MHKTVKHREMIQHSPYTQKVDVYSFGIVLWELITGMLPFQNMTAVDIMTRCWDANPDVRPPFVEVVRMLENTETEIMTTVRKARFSDGQRSWGRAISFKDKLVGEIPGAYTQTFNFGDCMEDDEDSDGEVEVLCEGLAAVKFSKEFKKHTRTPWSKALIIKVYGREVGFSFLHSRLLSMRKPASRLDCVDLGHGFFLVRLSLKEDYENILRKGPWFIGEHFLSIRP</sequence>
<dbReference type="InterPro" id="IPR025558">
    <property type="entry name" value="DUF4283"/>
</dbReference>
<evidence type="ECO:0000313" key="3">
    <source>
        <dbReference type="Proteomes" id="UP000737018"/>
    </source>
</evidence>
<organism evidence="2 3">
    <name type="scientific">Castanea mollissima</name>
    <name type="common">Chinese chestnut</name>
    <dbReference type="NCBI Taxonomy" id="60419"/>
    <lineage>
        <taxon>Eukaryota</taxon>
        <taxon>Viridiplantae</taxon>
        <taxon>Streptophyta</taxon>
        <taxon>Embryophyta</taxon>
        <taxon>Tracheophyta</taxon>
        <taxon>Spermatophyta</taxon>
        <taxon>Magnoliopsida</taxon>
        <taxon>eudicotyledons</taxon>
        <taxon>Gunneridae</taxon>
        <taxon>Pentapetalae</taxon>
        <taxon>rosids</taxon>
        <taxon>fabids</taxon>
        <taxon>Fagales</taxon>
        <taxon>Fagaceae</taxon>
        <taxon>Castanea</taxon>
    </lineage>
</organism>
<keyword evidence="3" id="KW-1185">Reference proteome</keyword>
<dbReference type="GO" id="GO:0004672">
    <property type="term" value="F:protein kinase activity"/>
    <property type="evidence" value="ECO:0007669"/>
    <property type="project" value="InterPro"/>
</dbReference>
<dbReference type="GO" id="GO:0005737">
    <property type="term" value="C:cytoplasm"/>
    <property type="evidence" value="ECO:0007669"/>
    <property type="project" value="TreeGrafter"/>
</dbReference>